<dbReference type="InParanoid" id="A0A067Q988"/>
<keyword evidence="2" id="KW-1185">Reference proteome</keyword>
<dbReference type="Proteomes" id="UP000027265">
    <property type="component" value="Unassembled WGS sequence"/>
</dbReference>
<protein>
    <submittedName>
        <fullName evidence="1">Uncharacterized protein</fullName>
    </submittedName>
</protein>
<accession>A0A067Q988</accession>
<dbReference type="HOGENOM" id="CLU_027521_0_0_1"/>
<evidence type="ECO:0000313" key="2">
    <source>
        <dbReference type="Proteomes" id="UP000027265"/>
    </source>
</evidence>
<evidence type="ECO:0000313" key="1">
    <source>
        <dbReference type="EMBL" id="KDQ60067.1"/>
    </source>
</evidence>
<reference evidence="2" key="1">
    <citation type="journal article" date="2014" name="Proc. Natl. Acad. Sci. U.S.A.">
        <title>Extensive sampling of basidiomycete genomes demonstrates inadequacy of the white-rot/brown-rot paradigm for wood decay fungi.</title>
        <authorList>
            <person name="Riley R."/>
            <person name="Salamov A.A."/>
            <person name="Brown D.W."/>
            <person name="Nagy L.G."/>
            <person name="Floudas D."/>
            <person name="Held B.W."/>
            <person name="Levasseur A."/>
            <person name="Lombard V."/>
            <person name="Morin E."/>
            <person name="Otillar R."/>
            <person name="Lindquist E.A."/>
            <person name="Sun H."/>
            <person name="LaButti K.M."/>
            <person name="Schmutz J."/>
            <person name="Jabbour D."/>
            <person name="Luo H."/>
            <person name="Baker S.E."/>
            <person name="Pisabarro A.G."/>
            <person name="Walton J.D."/>
            <person name="Blanchette R.A."/>
            <person name="Henrissat B."/>
            <person name="Martin F."/>
            <person name="Cullen D."/>
            <person name="Hibbett D.S."/>
            <person name="Grigoriev I.V."/>
        </authorList>
    </citation>
    <scope>NUCLEOTIDE SEQUENCE [LARGE SCALE GENOMIC DNA]</scope>
    <source>
        <strain evidence="2">MUCL 33604</strain>
    </source>
</reference>
<dbReference type="OrthoDB" id="2786563at2759"/>
<dbReference type="AlphaFoldDB" id="A0A067Q988"/>
<gene>
    <name evidence="1" type="ORF">JAAARDRAFT_191488</name>
</gene>
<proteinExistence type="predicted"/>
<name>A0A067Q988_9AGAM</name>
<organism evidence="1 2">
    <name type="scientific">Jaapia argillacea MUCL 33604</name>
    <dbReference type="NCBI Taxonomy" id="933084"/>
    <lineage>
        <taxon>Eukaryota</taxon>
        <taxon>Fungi</taxon>
        <taxon>Dikarya</taxon>
        <taxon>Basidiomycota</taxon>
        <taxon>Agaricomycotina</taxon>
        <taxon>Agaricomycetes</taxon>
        <taxon>Agaricomycetidae</taxon>
        <taxon>Jaapiales</taxon>
        <taxon>Jaapiaceae</taxon>
        <taxon>Jaapia</taxon>
    </lineage>
</organism>
<dbReference type="EMBL" id="KL197714">
    <property type="protein sequence ID" value="KDQ60067.1"/>
    <property type="molecule type" value="Genomic_DNA"/>
</dbReference>
<sequence length="694" mass="77902">MADRLPDELIKEIISPVLYVSDEKFADTSNDSVFLRFDLSTSALLLVCKRWLRVATPLLYEVVVIRSKGQAQALSQVLASNKLLGTFVKKLRIEGGYGVPTGKIISASPNITDLYISLAVYSNDTVSGLCRTLASTSPLRLVLHEAVHDRLDNTNTRQLTKVLCECISTVWKRLEVFQTPYDYSGSLHHYTSGGKVIARERAITLALTKCPSLRIVRYVGRIRMVPDSMKELGKIPHLEAIQINAPHDAFSSYFKEMLEREPRLVQLVQFVGIPPPTPTGVEITSAIPRTDYIPMASAPPDVRNQIWTLILSFAVSDHCYDREIDSPDISLLRRRALDTIRKIVMVSKTFNNLATPLIYAHIVIYSGSALTSLAAQLMKNRSHGSYIKSLCLALPIIDYLDDEVAESRINDEVAEVLARTPNLARIYDYPCWALPASVTLSWNAFETLAEVAGSSLLSFKGVRIESIGVDDASFNVFTGFKKLHSLEWRSLILLRVTPSETPLDCLSSLQSLTLHRYHDSFLKGLSALSLPSLTHVAAELEMGFSRTLHFFERHGSKLRTIELSAVSDAFPVFDLCPNLHTYTSTSTSSLPEPSFFHCTTVHNSLIKIVITAFRYERESKISPDRRDMWSTFFQGLDLGSFPAIRELQVLACVWPKHERNVAKNIWIPLAEEMKKKSNISLVDEQGRAWKSRLR</sequence>